<dbReference type="EMBL" id="JRHC01000001">
    <property type="protein sequence ID" value="KJF44136.1"/>
    <property type="molecule type" value="Genomic_DNA"/>
</dbReference>
<protein>
    <submittedName>
        <fullName evidence="1">Uncharacterized protein</fullName>
    </submittedName>
</protein>
<gene>
    <name evidence="1" type="ORF">LH29_00970</name>
</gene>
<keyword evidence="2" id="KW-1185">Reference proteome</keyword>
<organism evidence="1 2">
    <name type="scientific">Draconibacterium sediminis</name>
    <dbReference type="NCBI Taxonomy" id="1544798"/>
    <lineage>
        <taxon>Bacteria</taxon>
        <taxon>Pseudomonadati</taxon>
        <taxon>Bacteroidota</taxon>
        <taxon>Bacteroidia</taxon>
        <taxon>Marinilabiliales</taxon>
        <taxon>Prolixibacteraceae</taxon>
        <taxon>Draconibacterium</taxon>
    </lineage>
</organism>
<proteinExistence type="predicted"/>
<evidence type="ECO:0000313" key="1">
    <source>
        <dbReference type="EMBL" id="KJF44136.1"/>
    </source>
</evidence>
<name>A0A0D8JC84_9BACT</name>
<evidence type="ECO:0000313" key="2">
    <source>
        <dbReference type="Proteomes" id="UP000032544"/>
    </source>
</evidence>
<sequence length="74" mass="8555">MIKRIDMDRFQIVIKGRIDIEWAEWFGAMEINYDGDSTILTGELPDQSALHGLLNQIRDLNLKLISVNPDKQIK</sequence>
<reference evidence="1 2" key="1">
    <citation type="submission" date="2014-09" db="EMBL/GenBank/DDBJ databases">
        <title>Draft Genome Sequence of Draconibacterium sp. JN14CK-3.</title>
        <authorList>
            <person name="Dong C."/>
            <person name="Lai Q."/>
            <person name="Shao Z."/>
        </authorList>
    </citation>
    <scope>NUCLEOTIDE SEQUENCE [LARGE SCALE GENOMIC DNA]</scope>
    <source>
        <strain evidence="1 2">JN14CK-3</strain>
    </source>
</reference>
<dbReference type="AlphaFoldDB" id="A0A0D8JC84"/>
<dbReference type="Proteomes" id="UP000032544">
    <property type="component" value="Unassembled WGS sequence"/>
</dbReference>
<accession>A0A0D8JC84</accession>
<dbReference type="STRING" id="1544798.LH29_00970"/>
<comment type="caution">
    <text evidence="1">The sequence shown here is derived from an EMBL/GenBank/DDBJ whole genome shotgun (WGS) entry which is preliminary data.</text>
</comment>